<dbReference type="CDD" id="cd00565">
    <property type="entry name" value="Ubl_ThiS"/>
    <property type="match status" value="1"/>
</dbReference>
<dbReference type="PANTHER" id="PTHR34472">
    <property type="entry name" value="SULFUR CARRIER PROTEIN THIS"/>
    <property type="match status" value="1"/>
</dbReference>
<dbReference type="OrthoDB" id="6388078at2"/>
<dbReference type="SUPFAM" id="SSF54285">
    <property type="entry name" value="MoaD/ThiS"/>
    <property type="match status" value="1"/>
</dbReference>
<comment type="caution">
    <text evidence="1">The sequence shown here is derived from an EMBL/GenBank/DDBJ whole genome shotgun (WGS) entry which is preliminary data.</text>
</comment>
<proteinExistence type="predicted"/>
<dbReference type="InterPro" id="IPR012675">
    <property type="entry name" value="Beta-grasp_dom_sf"/>
</dbReference>
<dbReference type="InterPro" id="IPR016155">
    <property type="entry name" value="Mopterin_synth/thiamin_S_b"/>
</dbReference>
<dbReference type="Pfam" id="PF02597">
    <property type="entry name" value="ThiS"/>
    <property type="match status" value="1"/>
</dbReference>
<reference evidence="1 2" key="1">
    <citation type="submission" date="2015-08" db="EMBL/GenBank/DDBJ databases">
        <title>Antibacterial properties of a collection of Vibrionaceae strains.</title>
        <authorList>
            <person name="Giubergia S."/>
        </authorList>
    </citation>
    <scope>NUCLEOTIDE SEQUENCE [LARGE SCALE GENOMIC DNA]</scope>
    <source>
        <strain evidence="1 2">S0821</strain>
    </source>
</reference>
<dbReference type="AlphaFoldDB" id="A0A0Q2UW02"/>
<dbReference type="EMBL" id="LKHS01000016">
    <property type="protein sequence ID" value="KQH84688.1"/>
    <property type="molecule type" value="Genomic_DNA"/>
</dbReference>
<protein>
    <submittedName>
        <fullName evidence="1">Thiamine biosynthesis protein ThiS</fullName>
    </submittedName>
</protein>
<keyword evidence="2" id="KW-1185">Reference proteome</keyword>
<gene>
    <name evidence="1" type="ORF">AMR76_16365</name>
</gene>
<dbReference type="FunCoup" id="A0A0Q2UW02">
    <property type="interactions" value="24"/>
</dbReference>
<dbReference type="Proteomes" id="UP000051221">
    <property type="component" value="Unassembled WGS sequence"/>
</dbReference>
<dbReference type="RefSeq" id="WP_055466616.1">
    <property type="nucleotide sequence ID" value="NZ_CAWQRI010000069.1"/>
</dbReference>
<dbReference type="InterPro" id="IPR003749">
    <property type="entry name" value="ThiS/MoaD-like"/>
</dbReference>
<dbReference type="Gene3D" id="3.10.20.30">
    <property type="match status" value="1"/>
</dbReference>
<dbReference type="InParanoid" id="A0A0Q2UW02"/>
<evidence type="ECO:0000313" key="2">
    <source>
        <dbReference type="Proteomes" id="UP000051221"/>
    </source>
</evidence>
<evidence type="ECO:0000313" key="1">
    <source>
        <dbReference type="EMBL" id="KQH84688.1"/>
    </source>
</evidence>
<sequence length="68" mass="7347">MTMTIHINAQPHITQIGSTLASVQTQLELPVQGCVFAINDQVIPRGLWHQTVLNDGDHISLFQAIAGG</sequence>
<organism evidence="1 2">
    <name type="scientific">Vibrio furnissii</name>
    <dbReference type="NCBI Taxonomy" id="29494"/>
    <lineage>
        <taxon>Bacteria</taxon>
        <taxon>Pseudomonadati</taxon>
        <taxon>Pseudomonadota</taxon>
        <taxon>Gammaproteobacteria</taxon>
        <taxon>Vibrionales</taxon>
        <taxon>Vibrionaceae</taxon>
        <taxon>Vibrio</taxon>
    </lineage>
</organism>
<dbReference type="PANTHER" id="PTHR34472:SF1">
    <property type="entry name" value="SULFUR CARRIER PROTEIN THIS"/>
    <property type="match status" value="1"/>
</dbReference>
<accession>A0A0Q2UW02</accession>
<dbReference type="NCBIfam" id="TIGR01683">
    <property type="entry name" value="thiS"/>
    <property type="match status" value="1"/>
</dbReference>
<name>A0A0Q2UW02_VIBFU</name>
<dbReference type="InterPro" id="IPR010035">
    <property type="entry name" value="Thi_S"/>
</dbReference>